<dbReference type="Pfam" id="PF00178">
    <property type="entry name" value="Ets"/>
    <property type="match status" value="1"/>
</dbReference>
<dbReference type="PROSITE" id="PS00346">
    <property type="entry name" value="ETS_DOMAIN_2"/>
    <property type="match status" value="1"/>
</dbReference>
<comment type="subcellular location">
    <subcellularLocation>
        <location evidence="1 6">Nucleus</location>
    </subcellularLocation>
</comment>
<protein>
    <recommendedName>
        <fullName evidence="8">ETS domain-containing protein</fullName>
    </recommendedName>
</protein>
<feature type="compositionally biased region" description="Polar residues" evidence="7">
    <location>
        <begin position="1"/>
        <end position="11"/>
    </location>
</feature>
<evidence type="ECO:0000256" key="6">
    <source>
        <dbReference type="RuleBase" id="RU004019"/>
    </source>
</evidence>
<keyword evidence="4 6" id="KW-0238">DNA-binding</keyword>
<evidence type="ECO:0000256" key="1">
    <source>
        <dbReference type="ARBA" id="ARBA00004123"/>
    </source>
</evidence>
<dbReference type="PRINTS" id="PR00454">
    <property type="entry name" value="ETSDOMAIN"/>
</dbReference>
<dbReference type="FunFam" id="1.10.10.10:FF:000411">
    <property type="entry name" value="Ecdysone-induced protein 74EF isoform A"/>
    <property type="match status" value="1"/>
</dbReference>
<dbReference type="InterPro" id="IPR036388">
    <property type="entry name" value="WH-like_DNA-bd_sf"/>
</dbReference>
<comment type="similarity">
    <text evidence="2 6">Belongs to the ETS family.</text>
</comment>
<dbReference type="PROSITE" id="PS00345">
    <property type="entry name" value="ETS_DOMAIN_1"/>
    <property type="match status" value="1"/>
</dbReference>
<dbReference type="PANTHER" id="PTHR11849:SF191">
    <property type="entry name" value="ECDYSONE-INDUCED PROTEIN 74EF ISOFORM B"/>
    <property type="match status" value="1"/>
</dbReference>
<evidence type="ECO:0000256" key="3">
    <source>
        <dbReference type="ARBA" id="ARBA00022473"/>
    </source>
</evidence>
<feature type="domain" description="ETS" evidence="8">
    <location>
        <begin position="658"/>
        <end position="740"/>
    </location>
</feature>
<dbReference type="SUPFAM" id="SSF46785">
    <property type="entry name" value="Winged helix' DNA-binding domain"/>
    <property type="match status" value="1"/>
</dbReference>
<dbReference type="EMBL" id="JBICCN010000391">
    <property type="protein sequence ID" value="KAL3071413.1"/>
    <property type="molecule type" value="Genomic_DNA"/>
</dbReference>
<dbReference type="AlphaFoldDB" id="A0ABD2HXY0"/>
<dbReference type="GO" id="GO:0005634">
    <property type="term" value="C:nucleus"/>
    <property type="evidence" value="ECO:0007669"/>
    <property type="project" value="UniProtKB-SubCell"/>
</dbReference>
<keyword evidence="5 6" id="KW-0539">Nucleus</keyword>
<evidence type="ECO:0000313" key="10">
    <source>
        <dbReference type="Proteomes" id="UP001620645"/>
    </source>
</evidence>
<comment type="caution">
    <text evidence="9">The sequence shown here is derived from an EMBL/GenBank/DDBJ whole genome shotgun (WGS) entry which is preliminary data.</text>
</comment>
<feature type="compositionally biased region" description="Low complexity" evidence="7">
    <location>
        <begin position="96"/>
        <end position="105"/>
    </location>
</feature>
<dbReference type="InterPro" id="IPR036390">
    <property type="entry name" value="WH_DNA-bd_sf"/>
</dbReference>
<keyword evidence="3" id="KW-0217">Developmental protein</keyword>
<feature type="compositionally biased region" description="Basic residues" evidence="7">
    <location>
        <begin position="13"/>
        <end position="22"/>
    </location>
</feature>
<feature type="region of interest" description="Disordered" evidence="7">
    <location>
        <begin position="1"/>
        <end position="25"/>
    </location>
</feature>
<feature type="region of interest" description="Disordered" evidence="7">
    <location>
        <begin position="624"/>
        <end position="651"/>
    </location>
</feature>
<reference evidence="9 10" key="1">
    <citation type="submission" date="2024-10" db="EMBL/GenBank/DDBJ databases">
        <authorList>
            <person name="Kim D."/>
        </authorList>
    </citation>
    <scope>NUCLEOTIDE SEQUENCE [LARGE SCALE GENOMIC DNA]</scope>
    <source>
        <strain evidence="9">Taebaek</strain>
    </source>
</reference>
<evidence type="ECO:0000256" key="2">
    <source>
        <dbReference type="ARBA" id="ARBA00005562"/>
    </source>
</evidence>
<feature type="region of interest" description="Disordered" evidence="7">
    <location>
        <begin position="85"/>
        <end position="130"/>
    </location>
</feature>
<dbReference type="PANTHER" id="PTHR11849">
    <property type="entry name" value="ETS"/>
    <property type="match status" value="1"/>
</dbReference>
<organism evidence="9 10">
    <name type="scientific">Heterodera schachtii</name>
    <name type="common">Sugarbeet cyst nematode worm</name>
    <name type="synonym">Tylenchus schachtii</name>
    <dbReference type="NCBI Taxonomy" id="97005"/>
    <lineage>
        <taxon>Eukaryota</taxon>
        <taxon>Metazoa</taxon>
        <taxon>Ecdysozoa</taxon>
        <taxon>Nematoda</taxon>
        <taxon>Chromadorea</taxon>
        <taxon>Rhabditida</taxon>
        <taxon>Tylenchina</taxon>
        <taxon>Tylenchomorpha</taxon>
        <taxon>Tylenchoidea</taxon>
        <taxon>Heteroderidae</taxon>
        <taxon>Heteroderinae</taxon>
        <taxon>Heterodera</taxon>
    </lineage>
</organism>
<dbReference type="PROSITE" id="PS50061">
    <property type="entry name" value="ETS_DOMAIN_3"/>
    <property type="match status" value="1"/>
</dbReference>
<evidence type="ECO:0000313" key="9">
    <source>
        <dbReference type="EMBL" id="KAL3071413.1"/>
    </source>
</evidence>
<accession>A0ABD2HXY0</accession>
<feature type="compositionally biased region" description="Basic and acidic residues" evidence="7">
    <location>
        <begin position="107"/>
        <end position="123"/>
    </location>
</feature>
<dbReference type="InterPro" id="IPR046328">
    <property type="entry name" value="ETS_fam"/>
</dbReference>
<dbReference type="GO" id="GO:0003677">
    <property type="term" value="F:DNA binding"/>
    <property type="evidence" value="ECO:0007669"/>
    <property type="project" value="UniProtKB-KW"/>
</dbReference>
<evidence type="ECO:0000256" key="4">
    <source>
        <dbReference type="ARBA" id="ARBA00023125"/>
    </source>
</evidence>
<dbReference type="GO" id="GO:0040034">
    <property type="term" value="P:regulation of development, heterochronic"/>
    <property type="evidence" value="ECO:0007669"/>
    <property type="project" value="UniProtKB-ARBA"/>
</dbReference>
<evidence type="ECO:0000256" key="7">
    <source>
        <dbReference type="SAM" id="MobiDB-lite"/>
    </source>
</evidence>
<dbReference type="SMART" id="SM00413">
    <property type="entry name" value="ETS"/>
    <property type="match status" value="1"/>
</dbReference>
<sequence>MELTTSVTTPTAGHHHHQHHQHSSGLLMNSLRTLGRACHHRRPYSDGRGTEDDEEEYANDAEWHANDGTTGDGMAATTGANFYSQPTEEEHEGEENANFGGANAETASDKTQDHHDDATGHDPADDDGQQFVHRPVARKPAPLTTAFLANTSEVSPAFSPSAVDDGTELLFVRRLAEQLATRRISAPACLDTAPQLASGRPELFSPNHSAAAAATSPAEVNCLKKLETHLYLCQQLMDRKLLYTLPNNNINNNMNKPNTSAASCSSMLLQKNCVSSSSSPDSGLGHELMNNNINNCAVAVVGGEPSSSASTSSSCCGPNGAMAAASSPPSSSLSSSSSSMSSKVSTTIQKCGHLSKLLHSGNGFCGTSAAASASSSIGATFDAISASSSNSAGFDGISTSSSNSAGFDGISASSDNSAGFGSISAAAASSALLSSWLSLLHAQRHHSSAVTTNNASSSVSPLPASSLFPPAASASAALLHAVAAAAASSTASCFSSPSVPARHHVLHPALAHHALPAFSTSIVPKSSPPLLAPHPPLLLQQQQQHHGQFVQQPFVCATNAVPSDHPDHQHLYHDRYPPLRLHPFTTNHYRNHLCHRNPFDFCQHRRLRSPFGCAAAATASSSATVRGARRRSSEPTILLGGGTEGGRKRHGGREGHVTYLWEFLLYLLSSKEHCPRYIKWLDEEKRIFKLIDSKIVSKLWGAHKNKPGMNYETMGRALRYYYQRGILQKVEGQRLVYQFMGTPTDFVEPNFINK</sequence>
<dbReference type="Proteomes" id="UP001620645">
    <property type="component" value="Unassembled WGS sequence"/>
</dbReference>
<name>A0ABD2HXY0_HETSC</name>
<gene>
    <name evidence="9" type="ORF">niasHS_016697</name>
</gene>
<proteinExistence type="inferred from homology"/>
<keyword evidence="10" id="KW-1185">Reference proteome</keyword>
<dbReference type="Gene3D" id="1.10.10.10">
    <property type="entry name" value="Winged helix-like DNA-binding domain superfamily/Winged helix DNA-binding domain"/>
    <property type="match status" value="1"/>
</dbReference>
<evidence type="ECO:0000259" key="8">
    <source>
        <dbReference type="PROSITE" id="PS50061"/>
    </source>
</evidence>
<dbReference type="InterPro" id="IPR000418">
    <property type="entry name" value="Ets_dom"/>
</dbReference>
<evidence type="ECO:0000256" key="5">
    <source>
        <dbReference type="ARBA" id="ARBA00023242"/>
    </source>
</evidence>